<name>A0AAE1SPT0_9SOLA</name>
<keyword evidence="2" id="KW-1185">Reference proteome</keyword>
<dbReference type="EMBL" id="JAVYJV010000004">
    <property type="protein sequence ID" value="KAK4373501.1"/>
    <property type="molecule type" value="Genomic_DNA"/>
</dbReference>
<reference evidence="1" key="1">
    <citation type="submission" date="2023-12" db="EMBL/GenBank/DDBJ databases">
        <title>Genome assembly of Anisodus tanguticus.</title>
        <authorList>
            <person name="Wang Y.-J."/>
        </authorList>
    </citation>
    <scope>NUCLEOTIDE SEQUENCE</scope>
    <source>
        <strain evidence="1">KB-2021</strain>
        <tissue evidence="1">Leaf</tissue>
    </source>
</reference>
<gene>
    <name evidence="1" type="ORF">RND71_008885</name>
</gene>
<protein>
    <submittedName>
        <fullName evidence="1">Uncharacterized protein</fullName>
    </submittedName>
</protein>
<accession>A0AAE1SPT0</accession>
<evidence type="ECO:0000313" key="2">
    <source>
        <dbReference type="Proteomes" id="UP001291623"/>
    </source>
</evidence>
<dbReference type="AlphaFoldDB" id="A0AAE1SPT0"/>
<dbReference type="Proteomes" id="UP001291623">
    <property type="component" value="Unassembled WGS sequence"/>
</dbReference>
<sequence length="165" mass="18590">MGDMVLKLETRLGINKFGWPLLTVLKRLNKLICPRKSEFDMLIKGNNKENKPKNCDQTLDAAGVGRSGKIGSPKTTRFQPESAAEETFHANQFMNSKEAELQSNMPIQEDADLWMEQWVQLPGGKEVIFLLKLGLPIIDNYGSLLGEFSCLDNPQYILDRGCDDE</sequence>
<comment type="caution">
    <text evidence="1">The sequence shown here is derived from an EMBL/GenBank/DDBJ whole genome shotgun (WGS) entry which is preliminary data.</text>
</comment>
<evidence type="ECO:0000313" key="1">
    <source>
        <dbReference type="EMBL" id="KAK4373501.1"/>
    </source>
</evidence>
<proteinExistence type="predicted"/>
<organism evidence="1 2">
    <name type="scientific">Anisodus tanguticus</name>
    <dbReference type="NCBI Taxonomy" id="243964"/>
    <lineage>
        <taxon>Eukaryota</taxon>
        <taxon>Viridiplantae</taxon>
        <taxon>Streptophyta</taxon>
        <taxon>Embryophyta</taxon>
        <taxon>Tracheophyta</taxon>
        <taxon>Spermatophyta</taxon>
        <taxon>Magnoliopsida</taxon>
        <taxon>eudicotyledons</taxon>
        <taxon>Gunneridae</taxon>
        <taxon>Pentapetalae</taxon>
        <taxon>asterids</taxon>
        <taxon>lamiids</taxon>
        <taxon>Solanales</taxon>
        <taxon>Solanaceae</taxon>
        <taxon>Solanoideae</taxon>
        <taxon>Hyoscyameae</taxon>
        <taxon>Anisodus</taxon>
    </lineage>
</organism>